<dbReference type="AlphaFoldDB" id="A0AAV4NK92"/>
<dbReference type="Proteomes" id="UP001054945">
    <property type="component" value="Unassembled WGS sequence"/>
</dbReference>
<accession>A0AAV4NK92</accession>
<name>A0AAV4NK92_CAEEX</name>
<keyword evidence="2" id="KW-1185">Reference proteome</keyword>
<protein>
    <submittedName>
        <fullName evidence="1">Uncharacterized protein</fullName>
    </submittedName>
</protein>
<organism evidence="1 2">
    <name type="scientific">Caerostris extrusa</name>
    <name type="common">Bark spider</name>
    <name type="synonym">Caerostris bankana</name>
    <dbReference type="NCBI Taxonomy" id="172846"/>
    <lineage>
        <taxon>Eukaryota</taxon>
        <taxon>Metazoa</taxon>
        <taxon>Ecdysozoa</taxon>
        <taxon>Arthropoda</taxon>
        <taxon>Chelicerata</taxon>
        <taxon>Arachnida</taxon>
        <taxon>Araneae</taxon>
        <taxon>Araneomorphae</taxon>
        <taxon>Entelegynae</taxon>
        <taxon>Araneoidea</taxon>
        <taxon>Araneidae</taxon>
        <taxon>Caerostris</taxon>
    </lineage>
</organism>
<dbReference type="EMBL" id="BPLR01003489">
    <property type="protein sequence ID" value="GIX85232.1"/>
    <property type="molecule type" value="Genomic_DNA"/>
</dbReference>
<comment type="caution">
    <text evidence="1">The sequence shown here is derived from an EMBL/GenBank/DDBJ whole genome shotgun (WGS) entry which is preliminary data.</text>
</comment>
<evidence type="ECO:0000313" key="2">
    <source>
        <dbReference type="Proteomes" id="UP001054945"/>
    </source>
</evidence>
<reference evidence="1 2" key="1">
    <citation type="submission" date="2021-06" db="EMBL/GenBank/DDBJ databases">
        <title>Caerostris extrusa draft genome.</title>
        <authorList>
            <person name="Kono N."/>
            <person name="Arakawa K."/>
        </authorList>
    </citation>
    <scope>NUCLEOTIDE SEQUENCE [LARGE SCALE GENOMIC DNA]</scope>
</reference>
<evidence type="ECO:0000313" key="1">
    <source>
        <dbReference type="EMBL" id="GIX85232.1"/>
    </source>
</evidence>
<gene>
    <name evidence="1" type="ORF">CEXT_562011</name>
</gene>
<sequence>MTKSLLRGRVKWLQKVSNRLDVCSVCGSSPAIGSGGFPPLRQGVNACSLADHLVQLLNLLILGNLIKPRMCHLDHWVVSVVMNKTDQSRGE</sequence>
<proteinExistence type="predicted"/>